<proteinExistence type="predicted"/>
<evidence type="ECO:0000313" key="2">
    <source>
        <dbReference type="Proteomes" id="UP000232688"/>
    </source>
</evidence>
<protein>
    <submittedName>
        <fullName evidence="1">Uncharacterized protein</fullName>
    </submittedName>
</protein>
<feature type="non-terminal residue" evidence="1">
    <location>
        <position position="1"/>
    </location>
</feature>
<organism evidence="1 2">
    <name type="scientific">Rhizophagus irregularis</name>
    <dbReference type="NCBI Taxonomy" id="588596"/>
    <lineage>
        <taxon>Eukaryota</taxon>
        <taxon>Fungi</taxon>
        <taxon>Fungi incertae sedis</taxon>
        <taxon>Mucoromycota</taxon>
        <taxon>Glomeromycotina</taxon>
        <taxon>Glomeromycetes</taxon>
        <taxon>Glomerales</taxon>
        <taxon>Glomeraceae</taxon>
        <taxon>Rhizophagus</taxon>
    </lineage>
</organism>
<dbReference type="VEuPathDB" id="FungiDB:RhiirA1_423500"/>
<dbReference type="AlphaFoldDB" id="A0A2N0RHC6"/>
<dbReference type="Proteomes" id="UP000232688">
    <property type="component" value="Unassembled WGS sequence"/>
</dbReference>
<accession>A0A2N0RHC6</accession>
<reference evidence="1 2" key="1">
    <citation type="submission" date="2017-10" db="EMBL/GenBank/DDBJ databases">
        <title>Extensive intraspecific genome diversity in a model arbuscular mycorrhizal fungus.</title>
        <authorList>
            <person name="Chen E.C.H."/>
            <person name="Morin E."/>
            <person name="Baudet D."/>
            <person name="Noel J."/>
            <person name="Ndikumana S."/>
            <person name="Charron P."/>
            <person name="St-Onge C."/>
            <person name="Giorgi J."/>
            <person name="Grigoriev I.V."/>
            <person name="Roux C."/>
            <person name="Martin F.M."/>
            <person name="Corradi N."/>
        </authorList>
    </citation>
    <scope>NUCLEOTIDE SEQUENCE [LARGE SCALE GENOMIC DNA]</scope>
    <source>
        <strain evidence="1 2">A1</strain>
    </source>
</reference>
<dbReference type="EMBL" id="LLXH01000824">
    <property type="protein sequence ID" value="PKC62709.1"/>
    <property type="molecule type" value="Genomic_DNA"/>
</dbReference>
<evidence type="ECO:0000313" key="1">
    <source>
        <dbReference type="EMBL" id="PKC62709.1"/>
    </source>
</evidence>
<sequence length="69" mass="7985">IDQNMFVILKILNNPASITSKYIDKIAVPYKVYGIAQDPETRNYMVVLDFNKCGKCNEILSYQDIIVIW</sequence>
<reference evidence="1 2" key="2">
    <citation type="submission" date="2017-10" db="EMBL/GenBank/DDBJ databases">
        <title>Genome analyses suggest a sexual origin of heterokaryosis in a supposedly ancient asexual fungus.</title>
        <authorList>
            <person name="Corradi N."/>
            <person name="Sedzielewska K."/>
            <person name="Noel J."/>
            <person name="Charron P."/>
            <person name="Farinelli L."/>
            <person name="Marton T."/>
            <person name="Kruger M."/>
            <person name="Pelin A."/>
            <person name="Brachmann A."/>
            <person name="Corradi N."/>
        </authorList>
    </citation>
    <scope>NUCLEOTIDE SEQUENCE [LARGE SCALE GENOMIC DNA]</scope>
    <source>
        <strain evidence="1 2">A1</strain>
    </source>
</reference>
<comment type="caution">
    <text evidence="1">The sequence shown here is derived from an EMBL/GenBank/DDBJ whole genome shotgun (WGS) entry which is preliminary data.</text>
</comment>
<dbReference type="Gene3D" id="1.10.10.1010">
    <property type="entry name" value="Intein homing endonuclease, domain IV"/>
    <property type="match status" value="1"/>
</dbReference>
<gene>
    <name evidence="1" type="ORF">RhiirA1_423500</name>
</gene>
<name>A0A2N0RHC6_9GLOM</name>